<gene>
    <name evidence="5" type="ORF">JTE90_013080</name>
</gene>
<evidence type="ECO:0000313" key="6">
    <source>
        <dbReference type="Proteomes" id="UP000827092"/>
    </source>
</evidence>
<dbReference type="InterPro" id="IPR020846">
    <property type="entry name" value="MFS_dom"/>
</dbReference>
<dbReference type="InterPro" id="IPR050327">
    <property type="entry name" value="Proton-linked_MCT"/>
</dbReference>
<feature type="transmembrane region" description="Helical" evidence="3">
    <location>
        <begin position="572"/>
        <end position="592"/>
    </location>
</feature>
<evidence type="ECO:0000256" key="3">
    <source>
        <dbReference type="SAM" id="Phobius"/>
    </source>
</evidence>
<feature type="domain" description="Major facilitator superfamily (MFS) profile" evidence="4">
    <location>
        <begin position="447"/>
        <end position="646"/>
    </location>
</feature>
<comment type="subcellular location">
    <subcellularLocation>
        <location evidence="1">Membrane</location>
        <topology evidence="1">Multi-pass membrane protein</topology>
    </subcellularLocation>
</comment>
<dbReference type="Pfam" id="PF07690">
    <property type="entry name" value="MFS_1"/>
    <property type="match status" value="2"/>
</dbReference>
<feature type="transmembrane region" description="Helical" evidence="3">
    <location>
        <begin position="21"/>
        <end position="52"/>
    </location>
</feature>
<feature type="compositionally biased region" description="Polar residues" evidence="2">
    <location>
        <begin position="376"/>
        <end position="396"/>
    </location>
</feature>
<protein>
    <recommendedName>
        <fullName evidence="4">Major facilitator superfamily (MFS) profile domain-containing protein</fullName>
    </recommendedName>
</protein>
<dbReference type="InterPro" id="IPR036259">
    <property type="entry name" value="MFS_trans_sf"/>
</dbReference>
<dbReference type="AlphaFoldDB" id="A0AAV6UJX3"/>
<accession>A0AAV6UJX3</accession>
<keyword evidence="3" id="KW-0812">Transmembrane</keyword>
<feature type="transmembrane region" description="Helical" evidence="3">
    <location>
        <begin position="152"/>
        <end position="169"/>
    </location>
</feature>
<feature type="transmembrane region" description="Helical" evidence="3">
    <location>
        <begin position="96"/>
        <end position="120"/>
    </location>
</feature>
<evidence type="ECO:0000313" key="5">
    <source>
        <dbReference type="EMBL" id="KAG8184687.1"/>
    </source>
</evidence>
<feature type="transmembrane region" description="Helical" evidence="3">
    <location>
        <begin position="175"/>
        <end position="198"/>
    </location>
</feature>
<dbReference type="GO" id="GO:0008028">
    <property type="term" value="F:monocarboxylic acid transmembrane transporter activity"/>
    <property type="evidence" value="ECO:0007669"/>
    <property type="project" value="TreeGrafter"/>
</dbReference>
<dbReference type="EMBL" id="JAFNEN010000364">
    <property type="protein sequence ID" value="KAG8184687.1"/>
    <property type="molecule type" value="Genomic_DNA"/>
</dbReference>
<feature type="transmembrane region" description="Helical" evidence="3">
    <location>
        <begin position="485"/>
        <end position="504"/>
    </location>
</feature>
<keyword evidence="6" id="KW-1185">Reference proteome</keyword>
<comment type="caution">
    <text evidence="5">The sequence shown here is derived from an EMBL/GenBank/DDBJ whole genome shotgun (WGS) entry which is preliminary data.</text>
</comment>
<keyword evidence="3" id="KW-1133">Transmembrane helix</keyword>
<keyword evidence="3" id="KW-0472">Membrane</keyword>
<sequence length="646" mass="71489">MSSWRPLHTKKGMPSAGPDRGWSWVVAGAACFNSLVLAGIFRTSGVLFVAFIAEYSVTREEASWPMVVCISVLNLTGPFSGLLAQRFGVRPVVMCGALVGTAGLAACFFTTSLTLITVFFGGVFGMGYGLVSTLMPVIVNTYFLNLRSTANGIANSGSCFGSVLLPVLFEYLIGHFGLSGCFLLTGGIVLNVAIAGALMKPPEWKEATCRTTKTSEDTTFQRRPSSIEEETCEDRDNMELPNKDLQAELVTMLNRRNEIQRQHSAAMDESPYYSLDTSMSSCYVPKVKVEYDLHRSHKEYEDSISDFQSVVLEIIDTSKSAEGLNRFDPDEVKTSQMTDNCPARHSFSVSTRKRPPSSKFKSPIPSSGPLKRYSLKNANSSEMNSSDLPPVSENGSTEMYGDYENEVFASEEQQHQVLQIGLLNKKAGENNGLGTLQSFARVASSPMFYVTSFTSVSFYFLFHMFVNIIVDYSLDCGVDKEDTKYVLFSFALCDLFGRLSLGWVTDRNFLSRSRFLMVGMAAIGLVFFFLPIATSFWSLVVVSGCYGVLLGSTMIIFPILLLDYLGAEIHAVAYGCLCFMNGFAPFARPYLIGYFRDNLGSYENMFYILGLISVLTSACWVFERCLVPNDLQPLDDKDAEERRVHS</sequence>
<evidence type="ECO:0000259" key="4">
    <source>
        <dbReference type="PROSITE" id="PS50850"/>
    </source>
</evidence>
<dbReference type="PANTHER" id="PTHR11360:SF303">
    <property type="entry name" value="MAJOR FACILITATOR SUPERFAMILY (MFS) PROFILE DOMAIN-CONTAINING PROTEIN"/>
    <property type="match status" value="1"/>
</dbReference>
<feature type="transmembrane region" description="Helical" evidence="3">
    <location>
        <begin position="516"/>
        <end position="540"/>
    </location>
</feature>
<dbReference type="Gene3D" id="1.20.1250.20">
    <property type="entry name" value="MFS general substrate transporter like domains"/>
    <property type="match status" value="2"/>
</dbReference>
<feature type="transmembrane region" description="Helical" evidence="3">
    <location>
        <begin position="447"/>
        <end position="470"/>
    </location>
</feature>
<feature type="transmembrane region" description="Helical" evidence="3">
    <location>
        <begin position="64"/>
        <end position="84"/>
    </location>
</feature>
<feature type="region of interest" description="Disordered" evidence="2">
    <location>
        <begin position="325"/>
        <end position="396"/>
    </location>
</feature>
<proteinExistence type="predicted"/>
<feature type="transmembrane region" description="Helical" evidence="3">
    <location>
        <begin position="126"/>
        <end position="145"/>
    </location>
</feature>
<dbReference type="PROSITE" id="PS50850">
    <property type="entry name" value="MFS"/>
    <property type="match status" value="1"/>
</dbReference>
<evidence type="ECO:0000256" key="1">
    <source>
        <dbReference type="ARBA" id="ARBA00004141"/>
    </source>
</evidence>
<dbReference type="PROSITE" id="PS51257">
    <property type="entry name" value="PROKAR_LIPOPROTEIN"/>
    <property type="match status" value="1"/>
</dbReference>
<feature type="transmembrane region" description="Helical" evidence="3">
    <location>
        <begin position="604"/>
        <end position="622"/>
    </location>
</feature>
<feature type="compositionally biased region" description="Low complexity" evidence="2">
    <location>
        <begin position="357"/>
        <end position="369"/>
    </location>
</feature>
<evidence type="ECO:0000256" key="2">
    <source>
        <dbReference type="SAM" id="MobiDB-lite"/>
    </source>
</evidence>
<dbReference type="PANTHER" id="PTHR11360">
    <property type="entry name" value="MONOCARBOXYLATE TRANSPORTER"/>
    <property type="match status" value="1"/>
</dbReference>
<organism evidence="5 6">
    <name type="scientific">Oedothorax gibbosus</name>
    <dbReference type="NCBI Taxonomy" id="931172"/>
    <lineage>
        <taxon>Eukaryota</taxon>
        <taxon>Metazoa</taxon>
        <taxon>Ecdysozoa</taxon>
        <taxon>Arthropoda</taxon>
        <taxon>Chelicerata</taxon>
        <taxon>Arachnida</taxon>
        <taxon>Araneae</taxon>
        <taxon>Araneomorphae</taxon>
        <taxon>Entelegynae</taxon>
        <taxon>Araneoidea</taxon>
        <taxon>Linyphiidae</taxon>
        <taxon>Erigoninae</taxon>
        <taxon>Oedothorax</taxon>
    </lineage>
</organism>
<name>A0AAV6UJX3_9ARAC</name>
<dbReference type="Proteomes" id="UP000827092">
    <property type="component" value="Unassembled WGS sequence"/>
</dbReference>
<dbReference type="SUPFAM" id="SSF103473">
    <property type="entry name" value="MFS general substrate transporter"/>
    <property type="match status" value="1"/>
</dbReference>
<dbReference type="InterPro" id="IPR011701">
    <property type="entry name" value="MFS"/>
</dbReference>
<reference evidence="5 6" key="1">
    <citation type="journal article" date="2022" name="Nat. Ecol. Evol.">
        <title>A masculinizing supergene underlies an exaggerated male reproductive morph in a spider.</title>
        <authorList>
            <person name="Hendrickx F."/>
            <person name="De Corte Z."/>
            <person name="Sonet G."/>
            <person name="Van Belleghem S.M."/>
            <person name="Kostlbacher S."/>
            <person name="Vangestel C."/>
        </authorList>
    </citation>
    <scope>NUCLEOTIDE SEQUENCE [LARGE SCALE GENOMIC DNA]</scope>
    <source>
        <strain evidence="5">W744_W776</strain>
    </source>
</reference>
<dbReference type="GO" id="GO:0016020">
    <property type="term" value="C:membrane"/>
    <property type="evidence" value="ECO:0007669"/>
    <property type="project" value="UniProtKB-SubCell"/>
</dbReference>
<feature type="transmembrane region" description="Helical" evidence="3">
    <location>
        <begin position="546"/>
        <end position="565"/>
    </location>
</feature>